<dbReference type="SUPFAM" id="SSF56601">
    <property type="entry name" value="beta-lactamase/transpeptidase-like"/>
    <property type="match status" value="1"/>
</dbReference>
<evidence type="ECO:0000256" key="2">
    <source>
        <dbReference type="ARBA" id="ARBA00022801"/>
    </source>
</evidence>
<comment type="similarity">
    <text evidence="1">Belongs to the peptidase S13 family.</text>
</comment>
<dbReference type="PANTHER" id="PTHR30023:SF0">
    <property type="entry name" value="PENICILLIN-SENSITIVE CARBOXYPEPTIDASE A"/>
    <property type="match status" value="1"/>
</dbReference>
<keyword evidence="4" id="KW-0645">Protease</keyword>
<keyword evidence="3" id="KW-0732">Signal</keyword>
<dbReference type="InterPro" id="IPR000667">
    <property type="entry name" value="Peptidase_S13"/>
</dbReference>
<reference evidence="4 5" key="1">
    <citation type="submission" date="2017-05" db="EMBL/GenBank/DDBJ databases">
        <authorList>
            <person name="Varghese N."/>
            <person name="Submissions S."/>
        </authorList>
    </citation>
    <scope>NUCLEOTIDE SEQUENCE [LARGE SCALE GENOMIC DNA]</scope>
    <source>
        <strain evidence="4 5">DSM 21342</strain>
    </source>
</reference>
<dbReference type="Pfam" id="PF02113">
    <property type="entry name" value="Peptidase_S13"/>
    <property type="match status" value="1"/>
</dbReference>
<dbReference type="GO" id="GO:0000270">
    <property type="term" value="P:peptidoglycan metabolic process"/>
    <property type="evidence" value="ECO:0007669"/>
    <property type="project" value="TreeGrafter"/>
</dbReference>
<dbReference type="GO" id="GO:0004185">
    <property type="term" value="F:serine-type carboxypeptidase activity"/>
    <property type="evidence" value="ECO:0007669"/>
    <property type="project" value="InterPro"/>
</dbReference>
<feature type="chain" id="PRO_5022019358" evidence="3">
    <location>
        <begin position="19"/>
        <end position="468"/>
    </location>
</feature>
<sequence>MYKTLSVLFLFLSTTVNAQLQGKLSAAVSFIQNDEQLKYGTFSLTVLNASTGKEVFSYNPNLGLAPASTLKILTSSTALALLGENYTYKTELQYNGNLINGVLKGALIVKGGGDPTLGSWRYENTREEIVLNSWIEAIRKLGIKEIDGDLLADDRLFGTQSIPDGWIWQDIGNYYGAGNSALTWRENQFNIYLKPGVTVGDSVTIQRTEPLVDYIELINELKTGEKGSGDNAYVYLPPYSRVAYLRGTVGLDEKNFSISGAIPDPGYACVFRMRAALKNAGILVKGNVSTARLYSVQKHPFPQNNYTFFTTTSPKLDKIVFWLNKKSVNLYGEHLLKTLALNNGREATTDNGIKVLKDFWKAKGIDDNAITVFDGSGLSPADRISSSVMANVLLFARKQSWFNSFYASLPDLNGMKMKDGYINNVRSYAGYVTAKSGTTYVFSFIVTNFNGSPTTVRQKMWKVLDELK</sequence>
<dbReference type="GO" id="GO:0006508">
    <property type="term" value="P:proteolysis"/>
    <property type="evidence" value="ECO:0007669"/>
    <property type="project" value="InterPro"/>
</dbReference>
<keyword evidence="4" id="KW-0121">Carboxypeptidase</keyword>
<proteinExistence type="inferred from homology"/>
<evidence type="ECO:0000256" key="1">
    <source>
        <dbReference type="ARBA" id="ARBA00006096"/>
    </source>
</evidence>
<dbReference type="PANTHER" id="PTHR30023">
    <property type="entry name" value="D-ALANYL-D-ALANINE CARBOXYPEPTIDASE"/>
    <property type="match status" value="1"/>
</dbReference>
<dbReference type="InterPro" id="IPR012338">
    <property type="entry name" value="Beta-lactam/transpept-like"/>
</dbReference>
<organism evidence="4 5">
    <name type="scientific">Solitalea koreensis</name>
    <dbReference type="NCBI Taxonomy" id="543615"/>
    <lineage>
        <taxon>Bacteria</taxon>
        <taxon>Pseudomonadati</taxon>
        <taxon>Bacteroidota</taxon>
        <taxon>Sphingobacteriia</taxon>
        <taxon>Sphingobacteriales</taxon>
        <taxon>Sphingobacteriaceae</taxon>
        <taxon>Solitalea</taxon>
    </lineage>
</organism>
<accession>A0A521DCP4</accession>
<dbReference type="Gene3D" id="3.50.80.20">
    <property type="entry name" value="D-Ala-D-Ala carboxypeptidase C, peptidase S13"/>
    <property type="match status" value="1"/>
</dbReference>
<dbReference type="OrthoDB" id="9802627at2"/>
<dbReference type="EMBL" id="FXSZ01000006">
    <property type="protein sequence ID" value="SMO69517.1"/>
    <property type="molecule type" value="Genomic_DNA"/>
</dbReference>
<evidence type="ECO:0000313" key="4">
    <source>
        <dbReference type="EMBL" id="SMO69517.1"/>
    </source>
</evidence>
<dbReference type="AlphaFoldDB" id="A0A521DCP4"/>
<protein>
    <submittedName>
        <fullName evidence="4">D-alanyl-D-alanine carboxypeptidase / D-alanyl-D-alanine-endopeptidase (Penicillin-binding protein 4)</fullName>
    </submittedName>
</protein>
<evidence type="ECO:0000256" key="3">
    <source>
        <dbReference type="SAM" id="SignalP"/>
    </source>
</evidence>
<name>A0A521DCP4_9SPHI</name>
<dbReference type="NCBIfam" id="TIGR00666">
    <property type="entry name" value="PBP4"/>
    <property type="match status" value="1"/>
</dbReference>
<feature type="signal peptide" evidence="3">
    <location>
        <begin position="1"/>
        <end position="18"/>
    </location>
</feature>
<keyword evidence="2" id="KW-0378">Hydrolase</keyword>
<keyword evidence="5" id="KW-1185">Reference proteome</keyword>
<dbReference type="PRINTS" id="PR00922">
    <property type="entry name" value="DADACBPTASE3"/>
</dbReference>
<gene>
    <name evidence="4" type="ORF">SAMN06265350_106190</name>
</gene>
<dbReference type="Proteomes" id="UP000315971">
    <property type="component" value="Unassembled WGS sequence"/>
</dbReference>
<dbReference type="RefSeq" id="WP_142604147.1">
    <property type="nucleotide sequence ID" value="NZ_FXSZ01000006.1"/>
</dbReference>
<dbReference type="Gene3D" id="3.40.710.10">
    <property type="entry name" value="DD-peptidase/beta-lactamase superfamily"/>
    <property type="match status" value="1"/>
</dbReference>
<evidence type="ECO:0000313" key="5">
    <source>
        <dbReference type="Proteomes" id="UP000315971"/>
    </source>
</evidence>